<organism evidence="2">
    <name type="scientific">Naegleria gruberi</name>
    <name type="common">Amoeba</name>
    <dbReference type="NCBI Taxonomy" id="5762"/>
    <lineage>
        <taxon>Eukaryota</taxon>
        <taxon>Discoba</taxon>
        <taxon>Heterolobosea</taxon>
        <taxon>Tetramitia</taxon>
        <taxon>Eutetramitia</taxon>
        <taxon>Vahlkampfiidae</taxon>
        <taxon>Naegleria</taxon>
    </lineage>
</organism>
<dbReference type="SUPFAM" id="SSF49899">
    <property type="entry name" value="Concanavalin A-like lectins/glucanases"/>
    <property type="match status" value="1"/>
</dbReference>
<sequence length="185" mass="20588">MQITQSQQDSFQPSLEQQVDSLKKEVSFLYSVIRGEVLVSFDVVINSFANKYCSMIISMGDLSDSSKWVFTFYLFGKDSDKKPGVVGVYGNINGKLIALTNDSEPLRLNEKHHIEWRYNKHHGSILTVNGNVVGSVKAYQGNLEYSRSDKISIGKIIYNGGGRQHSQLDGLVSNLSVIANGKIHD</sequence>
<accession>D2VJT3</accession>
<dbReference type="AlphaFoldDB" id="D2VJT3"/>
<dbReference type="InParanoid" id="D2VJT3"/>
<dbReference type="GeneID" id="8852981"/>
<reference evidence="1 2" key="1">
    <citation type="journal article" date="2010" name="Cell">
        <title>The genome of Naegleria gruberi illuminates early eukaryotic versatility.</title>
        <authorList>
            <person name="Fritz-Laylin L.K."/>
            <person name="Prochnik S.E."/>
            <person name="Ginger M.L."/>
            <person name="Dacks J.B."/>
            <person name="Carpenter M.L."/>
            <person name="Field M.C."/>
            <person name="Kuo A."/>
            <person name="Paredez A."/>
            <person name="Chapman J."/>
            <person name="Pham J."/>
            <person name="Shu S."/>
            <person name="Neupane R."/>
            <person name="Cipriano M."/>
            <person name="Mancuso J."/>
            <person name="Tu H."/>
            <person name="Salamov A."/>
            <person name="Lindquist E."/>
            <person name="Shapiro H."/>
            <person name="Lucas S."/>
            <person name="Grigoriev I.V."/>
            <person name="Cande W.Z."/>
            <person name="Fulton C."/>
            <person name="Rokhsar D.S."/>
            <person name="Dawson S.C."/>
        </authorList>
    </citation>
    <scope>NUCLEOTIDE SEQUENCE [LARGE SCALE GENOMIC DNA]</scope>
    <source>
        <strain evidence="1 2">NEG-M</strain>
    </source>
</reference>
<dbReference type="VEuPathDB" id="AmoebaDB:NAEGRDRAFT_50129"/>
<gene>
    <name evidence="1" type="ORF">NAEGRDRAFT_50129</name>
</gene>
<dbReference type="EMBL" id="GG738876">
    <property type="protein sequence ID" value="EFC43087.1"/>
    <property type="molecule type" value="Genomic_DNA"/>
</dbReference>
<dbReference type="InterPro" id="IPR013320">
    <property type="entry name" value="ConA-like_dom_sf"/>
</dbReference>
<dbReference type="KEGG" id="ngr:NAEGRDRAFT_50129"/>
<dbReference type="Gene3D" id="2.60.120.200">
    <property type="match status" value="1"/>
</dbReference>
<dbReference type="RefSeq" id="XP_002675831.1">
    <property type="nucleotide sequence ID" value="XM_002675785.1"/>
</dbReference>
<name>D2VJT3_NAEGR</name>
<evidence type="ECO:0000313" key="1">
    <source>
        <dbReference type="EMBL" id="EFC43087.1"/>
    </source>
</evidence>
<dbReference type="Proteomes" id="UP000006671">
    <property type="component" value="Unassembled WGS sequence"/>
</dbReference>
<evidence type="ECO:0000313" key="2">
    <source>
        <dbReference type="Proteomes" id="UP000006671"/>
    </source>
</evidence>
<keyword evidence="2" id="KW-1185">Reference proteome</keyword>
<protein>
    <submittedName>
        <fullName evidence="1">Predicted protein</fullName>
    </submittedName>
</protein>
<proteinExistence type="predicted"/>